<evidence type="ECO:0000259" key="8">
    <source>
        <dbReference type="Pfam" id="PF02683"/>
    </source>
</evidence>
<dbReference type="RefSeq" id="WP_301637440.1">
    <property type="nucleotide sequence ID" value="NZ_JADYTN010000003.1"/>
</dbReference>
<dbReference type="Pfam" id="PF13899">
    <property type="entry name" value="Thioredoxin_7"/>
    <property type="match status" value="1"/>
</dbReference>
<feature type="signal peptide" evidence="7">
    <location>
        <begin position="1"/>
        <end position="21"/>
    </location>
</feature>
<comment type="subcellular location">
    <subcellularLocation>
        <location evidence="1">Membrane</location>
        <topology evidence="1">Multi-pass membrane protein</topology>
    </subcellularLocation>
</comment>
<feature type="transmembrane region" description="Helical" evidence="6">
    <location>
        <begin position="389"/>
        <end position="413"/>
    </location>
</feature>
<dbReference type="InterPro" id="IPR003834">
    <property type="entry name" value="Cyt_c_assmbl_TM_dom"/>
</dbReference>
<accession>A0ABS9CF46</accession>
<dbReference type="PANTHER" id="PTHR32234:SF0">
    <property type="entry name" value="THIOL:DISULFIDE INTERCHANGE PROTEIN DSBD"/>
    <property type="match status" value="1"/>
</dbReference>
<evidence type="ECO:0000259" key="9">
    <source>
        <dbReference type="Pfam" id="PF11412"/>
    </source>
</evidence>
<keyword evidence="5 6" id="KW-0472">Membrane</keyword>
<evidence type="ECO:0000313" key="10">
    <source>
        <dbReference type="EMBL" id="MCF2562937.1"/>
    </source>
</evidence>
<dbReference type="SUPFAM" id="SSF52833">
    <property type="entry name" value="Thioredoxin-like"/>
    <property type="match status" value="1"/>
</dbReference>
<evidence type="ECO:0000256" key="1">
    <source>
        <dbReference type="ARBA" id="ARBA00004141"/>
    </source>
</evidence>
<feature type="transmembrane region" description="Helical" evidence="6">
    <location>
        <begin position="270"/>
        <end position="292"/>
    </location>
</feature>
<feature type="transmembrane region" description="Helical" evidence="6">
    <location>
        <begin position="350"/>
        <end position="383"/>
    </location>
</feature>
<feature type="transmembrane region" description="Helical" evidence="6">
    <location>
        <begin position="225"/>
        <end position="249"/>
    </location>
</feature>
<feature type="domain" description="Cytochrome C biogenesis protein transmembrane" evidence="8">
    <location>
        <begin position="228"/>
        <end position="446"/>
    </location>
</feature>
<feature type="transmembrane region" description="Helical" evidence="6">
    <location>
        <begin position="501"/>
        <end position="519"/>
    </location>
</feature>
<keyword evidence="11" id="KW-1185">Reference proteome</keyword>
<dbReference type="Pfam" id="PF02683">
    <property type="entry name" value="DsbD_TM"/>
    <property type="match status" value="1"/>
</dbReference>
<dbReference type="EMBL" id="JADYTN010000003">
    <property type="protein sequence ID" value="MCF2562937.1"/>
    <property type="molecule type" value="Genomic_DNA"/>
</dbReference>
<dbReference type="InterPro" id="IPR036249">
    <property type="entry name" value="Thioredoxin-like_sf"/>
</dbReference>
<dbReference type="InterPro" id="IPR028250">
    <property type="entry name" value="DsbDN"/>
</dbReference>
<evidence type="ECO:0000256" key="7">
    <source>
        <dbReference type="SAM" id="SignalP"/>
    </source>
</evidence>
<feature type="transmembrane region" description="Helical" evidence="6">
    <location>
        <begin position="304"/>
        <end position="329"/>
    </location>
</feature>
<gene>
    <name evidence="10" type="ORF">I6E12_02245</name>
</gene>
<keyword evidence="2 6" id="KW-0812">Transmembrane</keyword>
<keyword evidence="3" id="KW-0201">Cytochrome c-type biogenesis</keyword>
<name>A0ABS9CF46_9BACT</name>
<evidence type="ECO:0000256" key="2">
    <source>
        <dbReference type="ARBA" id="ARBA00022692"/>
    </source>
</evidence>
<dbReference type="Proteomes" id="UP001200470">
    <property type="component" value="Unassembled WGS sequence"/>
</dbReference>
<dbReference type="PANTHER" id="PTHR32234">
    <property type="entry name" value="THIOL:DISULFIDE INTERCHANGE PROTEIN DSBD"/>
    <property type="match status" value="1"/>
</dbReference>
<feature type="transmembrane region" description="Helical" evidence="6">
    <location>
        <begin position="425"/>
        <end position="442"/>
    </location>
</feature>
<feature type="chain" id="PRO_5046387552" evidence="7">
    <location>
        <begin position="22"/>
        <end position="688"/>
    </location>
</feature>
<feature type="transmembrane region" description="Helical" evidence="6">
    <location>
        <begin position="462"/>
        <end position="480"/>
    </location>
</feature>
<evidence type="ECO:0000256" key="5">
    <source>
        <dbReference type="ARBA" id="ARBA00023136"/>
    </source>
</evidence>
<dbReference type="Gene3D" id="2.60.40.1250">
    <property type="entry name" value="Thiol:disulfide interchange protein DsbD, N-terminal domain"/>
    <property type="match status" value="1"/>
</dbReference>
<evidence type="ECO:0000256" key="3">
    <source>
        <dbReference type="ARBA" id="ARBA00022748"/>
    </source>
</evidence>
<reference evidence="10 11" key="1">
    <citation type="submission" date="2020-12" db="EMBL/GenBank/DDBJ databases">
        <title>Whole genome sequences of gut porcine anaerobes.</title>
        <authorList>
            <person name="Kubasova T."/>
            <person name="Jahodarova E."/>
            <person name="Rychlik I."/>
        </authorList>
    </citation>
    <scope>NUCLEOTIDE SEQUENCE [LARGE SCALE GENOMIC DNA]</scope>
    <source>
        <strain evidence="10 11">An925</strain>
    </source>
</reference>
<comment type="caution">
    <text evidence="10">The sequence shown here is derived from an EMBL/GenBank/DDBJ whole genome shotgun (WGS) entry which is preliminary data.</text>
</comment>
<keyword evidence="4 6" id="KW-1133">Transmembrane helix</keyword>
<sequence length="688" mass="75658">MKRLFLIIIGMICLVSAQAQLADPVHVYTQLKETGNQEADIIFTLKIDNGWHVYSTNLGNGGPISATFNTVKIQGATLVGKLKAKGKELSKFDHLFDQQVRYFEHTATFVQKIRFTQANYSIDCYLEYGACNDEMCMPPSSANFKTSGKATIVDNANKEEQTQKSIDNASTLSDQSTAKDDSIAIDSTANTSAATDTAAVAGNALWTPITQELQSFDNTTPDDSLLYIFLAGLLGGFLALLTPCVWPIIPMTVSFFLKRNKERTKAIREALTYALSIIIIYVALGLLVTALFGANALNALSTNAWFNIFFALLLIVFAASFFGAFELTLPSSWSTKIDEKADQLSMRKSFFTAHLSIFLMAFTLVLVSFSCTGPIIGFLLVAVSTQGNILGPTLGMLGFSIGLAIPFGVFALFPSLLKSVPKSGGWMTTIKVVLGFIELAFAMKFLSVADLAYGWRLLDREVFLSIWIALFALLGAYLMGWLHFSGHGPVDKSEGTPIPQFFLGLISFAFTIYMIPGLWGAPLKAISAFAPPMFTQDFNMQSGKTVEAVYKDYEQGMEAARAQGKPVIIDFTGFGCVNCRKMEAAVWSDANVAKRLTDDYILISLYVDDKTPLARPIEVNDGKRMRTLRTVGDKWSFLQASKFGANTQPFYVLLTPDGHALAPSRSYNEDVKQYTDWLDNGLSRFRAE</sequence>
<protein>
    <submittedName>
        <fullName evidence="10">Thioredoxin family protein</fullName>
    </submittedName>
</protein>
<proteinExistence type="predicted"/>
<organism evidence="10 11">
    <name type="scientific">Xylanibacter brevis</name>
    <dbReference type="NCBI Taxonomy" id="83231"/>
    <lineage>
        <taxon>Bacteria</taxon>
        <taxon>Pseudomonadati</taxon>
        <taxon>Bacteroidota</taxon>
        <taxon>Bacteroidia</taxon>
        <taxon>Bacteroidales</taxon>
        <taxon>Prevotellaceae</taxon>
        <taxon>Xylanibacter</taxon>
    </lineage>
</organism>
<dbReference type="Gene3D" id="3.40.30.10">
    <property type="entry name" value="Glutaredoxin"/>
    <property type="match status" value="1"/>
</dbReference>
<feature type="domain" description="Thiol:disulfide interchange protein DsbD N-terminal" evidence="9">
    <location>
        <begin position="35"/>
        <end position="145"/>
    </location>
</feature>
<dbReference type="Pfam" id="PF11412">
    <property type="entry name" value="DsbD_N"/>
    <property type="match status" value="1"/>
</dbReference>
<keyword evidence="7" id="KW-0732">Signal</keyword>
<dbReference type="InterPro" id="IPR036929">
    <property type="entry name" value="DsbDN_sf"/>
</dbReference>
<evidence type="ECO:0000256" key="4">
    <source>
        <dbReference type="ARBA" id="ARBA00022989"/>
    </source>
</evidence>
<evidence type="ECO:0000256" key="6">
    <source>
        <dbReference type="SAM" id="Phobius"/>
    </source>
</evidence>
<evidence type="ECO:0000313" key="11">
    <source>
        <dbReference type="Proteomes" id="UP001200470"/>
    </source>
</evidence>